<proteinExistence type="predicted"/>
<name>A0A445EKV1_ARAHY</name>
<dbReference type="EMBL" id="SDMP01000001">
    <property type="protein sequence ID" value="RYR76011.1"/>
    <property type="molecule type" value="Genomic_DNA"/>
</dbReference>
<evidence type="ECO:0000313" key="2">
    <source>
        <dbReference type="Proteomes" id="UP000289738"/>
    </source>
</evidence>
<protein>
    <submittedName>
        <fullName evidence="1">Uncharacterized protein</fullName>
    </submittedName>
</protein>
<reference evidence="1 2" key="1">
    <citation type="submission" date="2019-01" db="EMBL/GenBank/DDBJ databases">
        <title>Sequencing of cultivated peanut Arachis hypogaea provides insights into genome evolution and oil improvement.</title>
        <authorList>
            <person name="Chen X."/>
        </authorList>
    </citation>
    <scope>NUCLEOTIDE SEQUENCE [LARGE SCALE GENOMIC DNA]</scope>
    <source>
        <strain evidence="2">cv. Fuhuasheng</strain>
        <tissue evidence="1">Leaves</tissue>
    </source>
</reference>
<accession>A0A445EKV1</accession>
<dbReference type="Proteomes" id="UP000289738">
    <property type="component" value="Chromosome A01"/>
</dbReference>
<keyword evidence="2" id="KW-1185">Reference proteome</keyword>
<organism evidence="1 2">
    <name type="scientific">Arachis hypogaea</name>
    <name type="common">Peanut</name>
    <dbReference type="NCBI Taxonomy" id="3818"/>
    <lineage>
        <taxon>Eukaryota</taxon>
        <taxon>Viridiplantae</taxon>
        <taxon>Streptophyta</taxon>
        <taxon>Embryophyta</taxon>
        <taxon>Tracheophyta</taxon>
        <taxon>Spermatophyta</taxon>
        <taxon>Magnoliopsida</taxon>
        <taxon>eudicotyledons</taxon>
        <taxon>Gunneridae</taxon>
        <taxon>Pentapetalae</taxon>
        <taxon>rosids</taxon>
        <taxon>fabids</taxon>
        <taxon>Fabales</taxon>
        <taxon>Fabaceae</taxon>
        <taxon>Papilionoideae</taxon>
        <taxon>50 kb inversion clade</taxon>
        <taxon>dalbergioids sensu lato</taxon>
        <taxon>Dalbergieae</taxon>
        <taxon>Pterocarpus clade</taxon>
        <taxon>Arachis</taxon>
    </lineage>
</organism>
<gene>
    <name evidence="1" type="ORF">Ahy_A01g000603</name>
</gene>
<evidence type="ECO:0000313" key="1">
    <source>
        <dbReference type="EMBL" id="RYR76011.1"/>
    </source>
</evidence>
<dbReference type="AlphaFoldDB" id="A0A445EKV1"/>
<comment type="caution">
    <text evidence="1">The sequence shown here is derived from an EMBL/GenBank/DDBJ whole genome shotgun (WGS) entry which is preliminary data.</text>
</comment>
<sequence>MAELKVVNQEVFRYLIAIPPRYWSRSRFSFHSKVDTLVNKMSENFNSAIVDAREKPIVTMLEEIRVKLMTRWTQNKKLAQSYSGTILPRIRMRLDKRSRSTREWQPY</sequence>